<sequence>MKPVRRRSAFYILIPTAPVILILISLCLGRYPIPVGDVIASLLNPFFGTAIDARTMAIINYIRLPRAILAVMVGGSLAVSGTAFQGLFRNPLVSSGMLGVSNGSGFGAALAIIIFGSTPLVYPISFLFGSLAVLFSYFVGRIYKTATNITLVLGGVIVGSLFSAGVSFLKYIADPYDQLPAIVFWLMGSLASARYKDILLAGIPMAAGSIGLFAVRYRINVLAMGEKEARTMGVDLRLTRIFVVACATLATAGAVCVSGVIGWVGLIIPHMGRMITGSDNRHLVPFSFSLGGCFLLIVDDISRLISGSELPLGILTAFIGAPFFIYLLKITKGKGWES</sequence>
<dbReference type="InterPro" id="IPR000522">
    <property type="entry name" value="ABC_transptr_permease_BtuC"/>
</dbReference>
<reference evidence="9 10" key="1">
    <citation type="submission" date="2022-12" db="EMBL/GenBank/DDBJ databases">
        <title>Metagenome assembled genome from gulf of manar.</title>
        <authorList>
            <person name="Kohli P."/>
            <person name="Pk S."/>
            <person name="Venkata Ramana C."/>
            <person name="Sasikala C."/>
        </authorList>
    </citation>
    <scope>NUCLEOTIDE SEQUENCE [LARGE SCALE GENOMIC DNA]</scope>
    <source>
        <strain evidence="9">JB008</strain>
    </source>
</reference>
<organism evidence="9 10">
    <name type="scientific">Candidatus Thalassospirochaeta sargassi</name>
    <dbReference type="NCBI Taxonomy" id="3119039"/>
    <lineage>
        <taxon>Bacteria</taxon>
        <taxon>Pseudomonadati</taxon>
        <taxon>Spirochaetota</taxon>
        <taxon>Spirochaetia</taxon>
        <taxon>Spirochaetales</taxon>
        <taxon>Spirochaetaceae</taxon>
        <taxon>Candidatus Thalassospirochaeta</taxon>
    </lineage>
</organism>
<dbReference type="GO" id="GO:0005886">
    <property type="term" value="C:plasma membrane"/>
    <property type="evidence" value="ECO:0007669"/>
    <property type="project" value="UniProtKB-SubCell"/>
</dbReference>
<dbReference type="PANTHER" id="PTHR30472">
    <property type="entry name" value="FERRIC ENTEROBACTIN TRANSPORT SYSTEM PERMEASE PROTEIN"/>
    <property type="match status" value="1"/>
</dbReference>
<feature type="transmembrane region" description="Helical" evidence="8">
    <location>
        <begin position="68"/>
        <end position="88"/>
    </location>
</feature>
<proteinExistence type="inferred from homology"/>
<feature type="transmembrane region" description="Helical" evidence="8">
    <location>
        <begin position="239"/>
        <end position="268"/>
    </location>
</feature>
<evidence type="ECO:0000256" key="1">
    <source>
        <dbReference type="ARBA" id="ARBA00004651"/>
    </source>
</evidence>
<evidence type="ECO:0000256" key="6">
    <source>
        <dbReference type="ARBA" id="ARBA00022989"/>
    </source>
</evidence>
<dbReference type="CDD" id="cd06550">
    <property type="entry name" value="TM_ABC_iron-siderophores_like"/>
    <property type="match status" value="1"/>
</dbReference>
<dbReference type="AlphaFoldDB" id="A0AAJ1IC25"/>
<evidence type="ECO:0000256" key="8">
    <source>
        <dbReference type="SAM" id="Phobius"/>
    </source>
</evidence>
<dbReference type="FunFam" id="1.10.3470.10:FF:000001">
    <property type="entry name" value="Vitamin B12 ABC transporter permease BtuC"/>
    <property type="match status" value="1"/>
</dbReference>
<feature type="transmembrane region" description="Helical" evidence="8">
    <location>
        <begin position="12"/>
        <end position="33"/>
    </location>
</feature>
<keyword evidence="3" id="KW-0813">Transport</keyword>
<evidence type="ECO:0000256" key="3">
    <source>
        <dbReference type="ARBA" id="ARBA00022448"/>
    </source>
</evidence>
<comment type="similarity">
    <text evidence="2">Belongs to the binding-protein-dependent transport system permease family. FecCD subfamily.</text>
</comment>
<keyword evidence="7 8" id="KW-0472">Membrane</keyword>
<dbReference type="PANTHER" id="PTHR30472:SF70">
    <property type="entry name" value="MOLYBDATE IMPORT SYSTEM PERMEASE PROTEIN MOLB"/>
    <property type="match status" value="1"/>
</dbReference>
<evidence type="ECO:0000313" key="10">
    <source>
        <dbReference type="Proteomes" id="UP001221217"/>
    </source>
</evidence>
<protein>
    <submittedName>
        <fullName evidence="9">Iron ABC transporter permease</fullName>
    </submittedName>
</protein>
<evidence type="ECO:0000256" key="4">
    <source>
        <dbReference type="ARBA" id="ARBA00022475"/>
    </source>
</evidence>
<dbReference type="Proteomes" id="UP001221217">
    <property type="component" value="Unassembled WGS sequence"/>
</dbReference>
<dbReference type="InterPro" id="IPR037294">
    <property type="entry name" value="ABC_BtuC-like"/>
</dbReference>
<dbReference type="EMBL" id="JAQQAL010000012">
    <property type="protein sequence ID" value="MDC7226513.1"/>
    <property type="molecule type" value="Genomic_DNA"/>
</dbReference>
<feature type="transmembrane region" description="Helical" evidence="8">
    <location>
        <begin position="108"/>
        <end position="139"/>
    </location>
</feature>
<dbReference type="Gene3D" id="1.10.3470.10">
    <property type="entry name" value="ABC transporter involved in vitamin B12 uptake, BtuC"/>
    <property type="match status" value="1"/>
</dbReference>
<feature type="transmembrane region" description="Helical" evidence="8">
    <location>
        <begin position="280"/>
        <end position="298"/>
    </location>
</feature>
<name>A0AAJ1IC25_9SPIO</name>
<evidence type="ECO:0000256" key="2">
    <source>
        <dbReference type="ARBA" id="ARBA00007935"/>
    </source>
</evidence>
<accession>A0AAJ1IC25</accession>
<dbReference type="GO" id="GO:0033214">
    <property type="term" value="P:siderophore-iron import into cell"/>
    <property type="evidence" value="ECO:0007669"/>
    <property type="project" value="TreeGrafter"/>
</dbReference>
<dbReference type="Pfam" id="PF01032">
    <property type="entry name" value="FecCD"/>
    <property type="match status" value="1"/>
</dbReference>
<gene>
    <name evidence="9" type="ORF">PQJ61_07090</name>
</gene>
<dbReference type="SUPFAM" id="SSF81345">
    <property type="entry name" value="ABC transporter involved in vitamin B12 uptake, BtuC"/>
    <property type="match status" value="1"/>
</dbReference>
<dbReference type="GO" id="GO:0022857">
    <property type="term" value="F:transmembrane transporter activity"/>
    <property type="evidence" value="ECO:0007669"/>
    <property type="project" value="InterPro"/>
</dbReference>
<evidence type="ECO:0000313" key="9">
    <source>
        <dbReference type="EMBL" id="MDC7226513.1"/>
    </source>
</evidence>
<feature type="transmembrane region" description="Helical" evidence="8">
    <location>
        <begin position="198"/>
        <end position="219"/>
    </location>
</feature>
<evidence type="ECO:0000256" key="7">
    <source>
        <dbReference type="ARBA" id="ARBA00023136"/>
    </source>
</evidence>
<feature type="transmembrane region" description="Helical" evidence="8">
    <location>
        <begin position="151"/>
        <end position="172"/>
    </location>
</feature>
<evidence type="ECO:0000256" key="5">
    <source>
        <dbReference type="ARBA" id="ARBA00022692"/>
    </source>
</evidence>
<keyword evidence="4" id="KW-1003">Cell membrane</keyword>
<feature type="transmembrane region" description="Helical" evidence="8">
    <location>
        <begin position="310"/>
        <end position="328"/>
    </location>
</feature>
<keyword evidence="5 8" id="KW-0812">Transmembrane</keyword>
<comment type="caution">
    <text evidence="9">The sequence shown here is derived from an EMBL/GenBank/DDBJ whole genome shotgun (WGS) entry which is preliminary data.</text>
</comment>
<comment type="subcellular location">
    <subcellularLocation>
        <location evidence="1">Cell membrane</location>
        <topology evidence="1">Multi-pass membrane protein</topology>
    </subcellularLocation>
</comment>
<keyword evidence="6 8" id="KW-1133">Transmembrane helix</keyword>